<keyword evidence="8 16" id="KW-0812">Transmembrane</keyword>
<proteinExistence type="inferred from homology"/>
<dbReference type="InterPro" id="IPR023424">
    <property type="entry name" value="OadG"/>
</dbReference>
<dbReference type="EC" id="7.2.4.2" evidence="16"/>
<gene>
    <name evidence="16" type="primary">oadG</name>
    <name evidence="18" type="ORF">HHA04nite_21790</name>
</gene>
<evidence type="ECO:0000256" key="7">
    <source>
        <dbReference type="ARBA" id="ARBA00022475"/>
    </source>
</evidence>
<keyword evidence="13 16" id="KW-0472">Membrane</keyword>
<comment type="function">
    <text evidence="2 16 17">Catalyzes the decarboxylation of oxaloacetate coupled to Na(+) translocation.</text>
</comment>
<comment type="cofactor">
    <cofactor evidence="1 16 17">
        <name>Na(+)</name>
        <dbReference type="ChEBI" id="CHEBI:29101"/>
    </cofactor>
</comment>
<reference evidence="18 19" key="1">
    <citation type="submission" date="2019-07" db="EMBL/GenBank/DDBJ databases">
        <title>Whole genome shotgun sequence of Halomonas halophila NBRC 102604.</title>
        <authorList>
            <person name="Hosoyama A."/>
            <person name="Uohara A."/>
            <person name="Ohji S."/>
            <person name="Ichikawa N."/>
        </authorList>
    </citation>
    <scope>NUCLEOTIDE SEQUENCE [LARGE SCALE GENOMIC DNA]</scope>
    <source>
        <strain evidence="18 19">NBRC 102604</strain>
    </source>
</reference>
<keyword evidence="10 16" id="KW-1133">Transmembrane helix</keyword>
<name>A0ABQ0U5F9_9GAMM</name>
<keyword evidence="7 16" id="KW-1003">Cell membrane</keyword>
<keyword evidence="19" id="KW-1185">Reference proteome</keyword>
<evidence type="ECO:0000256" key="2">
    <source>
        <dbReference type="ARBA" id="ARBA00003002"/>
    </source>
</evidence>
<dbReference type="InterPro" id="IPR005899">
    <property type="entry name" value="Na_pump_deCOase"/>
</dbReference>
<feature type="transmembrane region" description="Helical" evidence="16 17">
    <location>
        <begin position="12"/>
        <end position="34"/>
    </location>
</feature>
<evidence type="ECO:0000313" key="19">
    <source>
        <dbReference type="Proteomes" id="UP000321121"/>
    </source>
</evidence>
<dbReference type="NCBIfam" id="TIGR01195">
    <property type="entry name" value="oadG_fam"/>
    <property type="match status" value="1"/>
</dbReference>
<keyword evidence="9 16" id="KW-1278">Translocase</keyword>
<comment type="catalytic activity">
    <reaction evidence="15 16 17">
        <text>oxaloacetate + 2 Na(+)(in) + H(+) = pyruvate + 2 Na(+)(out) + CO2</text>
        <dbReference type="Rhea" id="RHEA:57724"/>
        <dbReference type="ChEBI" id="CHEBI:15361"/>
        <dbReference type="ChEBI" id="CHEBI:15378"/>
        <dbReference type="ChEBI" id="CHEBI:16452"/>
        <dbReference type="ChEBI" id="CHEBI:16526"/>
        <dbReference type="ChEBI" id="CHEBI:29101"/>
        <dbReference type="EC" id="7.2.4.2"/>
    </reaction>
</comment>
<protein>
    <recommendedName>
        <fullName evidence="16">Probable oxaloacetate decarboxylase gamma chain</fullName>
        <ecNumber evidence="16">7.2.4.2</ecNumber>
    </recommendedName>
</protein>
<evidence type="ECO:0000256" key="17">
    <source>
        <dbReference type="RuleBase" id="RU004278"/>
    </source>
</evidence>
<organism evidence="18 19">
    <name type="scientific">Halomonas halophila</name>
    <dbReference type="NCBI Taxonomy" id="29573"/>
    <lineage>
        <taxon>Bacteria</taxon>
        <taxon>Pseudomonadati</taxon>
        <taxon>Pseudomonadota</taxon>
        <taxon>Gammaproteobacteria</taxon>
        <taxon>Oceanospirillales</taxon>
        <taxon>Halomonadaceae</taxon>
        <taxon>Halomonas</taxon>
    </lineage>
</organism>
<evidence type="ECO:0000313" key="18">
    <source>
        <dbReference type="EMBL" id="GEK73635.1"/>
    </source>
</evidence>
<sequence length="83" mass="9033">MQDPQLLNEGLALMGLGMGFVFVFLTVLVIVTTLMSRVIGRFFPEPAAEAAPAPASRGPAVPDEDLTAAISAAIHRYRREHRR</sequence>
<evidence type="ECO:0000256" key="14">
    <source>
        <dbReference type="ARBA" id="ARBA00023201"/>
    </source>
</evidence>
<evidence type="ECO:0000256" key="10">
    <source>
        <dbReference type="ARBA" id="ARBA00022989"/>
    </source>
</evidence>
<evidence type="ECO:0000256" key="5">
    <source>
        <dbReference type="ARBA" id="ARBA00011869"/>
    </source>
</evidence>
<evidence type="ECO:0000256" key="16">
    <source>
        <dbReference type="HAMAP-Rule" id="MF_00404"/>
    </source>
</evidence>
<evidence type="ECO:0000256" key="13">
    <source>
        <dbReference type="ARBA" id="ARBA00023136"/>
    </source>
</evidence>
<dbReference type="Pfam" id="PF04277">
    <property type="entry name" value="OAD_gamma"/>
    <property type="match status" value="1"/>
</dbReference>
<evidence type="ECO:0000256" key="4">
    <source>
        <dbReference type="ARBA" id="ARBA00005844"/>
    </source>
</evidence>
<keyword evidence="12 16" id="KW-0406">Ion transport</keyword>
<evidence type="ECO:0000256" key="1">
    <source>
        <dbReference type="ARBA" id="ARBA00001959"/>
    </source>
</evidence>
<evidence type="ECO:0000256" key="11">
    <source>
        <dbReference type="ARBA" id="ARBA00023053"/>
    </source>
</evidence>
<dbReference type="Proteomes" id="UP000321121">
    <property type="component" value="Unassembled WGS sequence"/>
</dbReference>
<evidence type="ECO:0000256" key="15">
    <source>
        <dbReference type="ARBA" id="ARBA00048176"/>
    </source>
</evidence>
<dbReference type="RefSeq" id="WP_046078323.1">
    <property type="nucleotide sequence ID" value="NZ_BJUS01000025.1"/>
</dbReference>
<comment type="subunit">
    <text evidence="5 16">Heterotrimer of an alpha, a beta and a gamma subunit.</text>
</comment>
<keyword evidence="14 16" id="KW-0739">Sodium transport</keyword>
<evidence type="ECO:0000256" key="6">
    <source>
        <dbReference type="ARBA" id="ARBA00022448"/>
    </source>
</evidence>
<dbReference type="EMBL" id="BJUS01000025">
    <property type="protein sequence ID" value="GEK73635.1"/>
    <property type="molecule type" value="Genomic_DNA"/>
</dbReference>
<evidence type="ECO:0000256" key="8">
    <source>
        <dbReference type="ARBA" id="ARBA00022692"/>
    </source>
</evidence>
<evidence type="ECO:0000256" key="12">
    <source>
        <dbReference type="ARBA" id="ARBA00023065"/>
    </source>
</evidence>
<keyword evidence="11 16" id="KW-0915">Sodium</keyword>
<comment type="caution">
    <text evidence="18">The sequence shown here is derived from an EMBL/GenBank/DDBJ whole genome shotgun (WGS) entry which is preliminary data.</text>
</comment>
<accession>A0ABQ0U5F9</accession>
<evidence type="ECO:0000256" key="9">
    <source>
        <dbReference type="ARBA" id="ARBA00022967"/>
    </source>
</evidence>
<dbReference type="HAMAP" id="MF_00404">
    <property type="entry name" value="OadG"/>
    <property type="match status" value="1"/>
</dbReference>
<comment type="similarity">
    <text evidence="4 16 17">Belongs to the OadG family.</text>
</comment>
<keyword evidence="6 16" id="KW-0813">Transport</keyword>
<evidence type="ECO:0000256" key="3">
    <source>
        <dbReference type="ARBA" id="ARBA00004162"/>
    </source>
</evidence>
<comment type="subcellular location">
    <subcellularLocation>
        <location evidence="3 16 17">Cell membrane</location>
        <topology evidence="3 16 17">Single-pass membrane protein</topology>
    </subcellularLocation>
</comment>